<protein>
    <recommendedName>
        <fullName evidence="1">3'-phosphate/5'-hydroxy nucleic acid ligase</fullName>
        <ecNumber evidence="1">6.5.1.8</ecNumber>
    </recommendedName>
</protein>
<evidence type="ECO:0000256" key="9">
    <source>
        <dbReference type="PIRSR" id="PIRSR601233-1"/>
    </source>
</evidence>
<dbReference type="EMBL" id="FMWL01000014">
    <property type="protein sequence ID" value="SCZ80710.1"/>
    <property type="molecule type" value="Genomic_DNA"/>
</dbReference>
<dbReference type="GO" id="GO:0005525">
    <property type="term" value="F:GTP binding"/>
    <property type="evidence" value="ECO:0007669"/>
    <property type="project" value="UniProtKB-KW"/>
</dbReference>
<feature type="binding site" evidence="11">
    <location>
        <position position="283"/>
    </location>
    <ligand>
        <name>Mn(2+)</name>
        <dbReference type="ChEBI" id="CHEBI:29035"/>
        <label>2</label>
    </ligand>
</feature>
<evidence type="ECO:0000256" key="7">
    <source>
        <dbReference type="ARBA" id="ARBA00023211"/>
    </source>
</evidence>
<dbReference type="Gene3D" id="3.90.1860.10">
    <property type="entry name" value="tRNA-splicing ligase RtcB"/>
    <property type="match status" value="1"/>
</dbReference>
<evidence type="ECO:0000256" key="4">
    <source>
        <dbReference type="ARBA" id="ARBA00022741"/>
    </source>
</evidence>
<dbReference type="AlphaFoldDB" id="A0A1G5S4E8"/>
<feature type="binding site" evidence="10">
    <location>
        <begin position="168"/>
        <end position="172"/>
    </location>
    <ligand>
        <name>GMP</name>
        <dbReference type="ChEBI" id="CHEBI:58115"/>
    </ligand>
</feature>
<name>A0A1G5S4E8_9FIRM</name>
<dbReference type="GO" id="GO:0170057">
    <property type="term" value="F:RNA ligase (GTP) activity"/>
    <property type="evidence" value="ECO:0007669"/>
    <property type="project" value="UniProtKB-EC"/>
</dbReference>
<dbReference type="InterPro" id="IPR001233">
    <property type="entry name" value="RtcB"/>
</dbReference>
<dbReference type="PANTHER" id="PTHR43749">
    <property type="entry name" value="RNA-SPLICING LIGASE RTCB"/>
    <property type="match status" value="1"/>
</dbReference>
<feature type="binding site" evidence="10">
    <location>
        <begin position="283"/>
        <end position="284"/>
    </location>
    <ligand>
        <name>GMP</name>
        <dbReference type="ChEBI" id="CHEBI:58115"/>
    </ligand>
</feature>
<proteinExistence type="predicted"/>
<dbReference type="Pfam" id="PF01139">
    <property type="entry name" value="RtcB"/>
    <property type="match status" value="1"/>
</dbReference>
<evidence type="ECO:0000256" key="1">
    <source>
        <dbReference type="ARBA" id="ARBA00012726"/>
    </source>
</evidence>
<reference evidence="12 13" key="1">
    <citation type="submission" date="2016-10" db="EMBL/GenBank/DDBJ databases">
        <authorList>
            <person name="de Groot N.N."/>
        </authorList>
    </citation>
    <scope>NUCLEOTIDE SEQUENCE [LARGE SCALE GENOMIC DNA]</scope>
    <source>
        <strain evidence="12 13">DSM 2784</strain>
    </source>
</reference>
<keyword evidence="2 12" id="KW-0436">Ligase</keyword>
<dbReference type="GO" id="GO:0006396">
    <property type="term" value="P:RNA processing"/>
    <property type="evidence" value="ECO:0007669"/>
    <property type="project" value="InterPro"/>
</dbReference>
<organism evidence="12 13">
    <name type="scientific">Acidaminobacter hydrogenoformans DSM 2784</name>
    <dbReference type="NCBI Taxonomy" id="1120920"/>
    <lineage>
        <taxon>Bacteria</taxon>
        <taxon>Bacillati</taxon>
        <taxon>Bacillota</taxon>
        <taxon>Clostridia</taxon>
        <taxon>Peptostreptococcales</taxon>
        <taxon>Acidaminobacteraceae</taxon>
        <taxon>Acidaminobacter</taxon>
    </lineage>
</organism>
<evidence type="ECO:0000256" key="3">
    <source>
        <dbReference type="ARBA" id="ARBA00022723"/>
    </source>
</evidence>
<keyword evidence="6 10" id="KW-0342">GTP-binding</keyword>
<dbReference type="GO" id="GO:0030145">
    <property type="term" value="F:manganese ion binding"/>
    <property type="evidence" value="ECO:0007669"/>
    <property type="project" value="TreeGrafter"/>
</dbReference>
<dbReference type="RefSeq" id="WP_092591833.1">
    <property type="nucleotide sequence ID" value="NZ_FMWL01000014.1"/>
</dbReference>
<comment type="catalytic activity">
    <reaction evidence="8">
        <text>a 3'-end 3'-phospho-ribonucleotide-RNA + a 5'-end dephospho-ribonucleoside-RNA + GTP = a ribonucleotidyl-ribonucleotide-RNA + GMP + diphosphate</text>
        <dbReference type="Rhea" id="RHEA:68076"/>
        <dbReference type="Rhea" id="RHEA-COMP:10463"/>
        <dbReference type="Rhea" id="RHEA-COMP:13936"/>
        <dbReference type="Rhea" id="RHEA-COMP:17355"/>
        <dbReference type="ChEBI" id="CHEBI:33019"/>
        <dbReference type="ChEBI" id="CHEBI:37565"/>
        <dbReference type="ChEBI" id="CHEBI:58115"/>
        <dbReference type="ChEBI" id="CHEBI:83062"/>
        <dbReference type="ChEBI" id="CHEBI:138284"/>
        <dbReference type="ChEBI" id="CHEBI:173118"/>
        <dbReference type="EC" id="6.5.1.8"/>
    </reaction>
</comment>
<dbReference type="InterPro" id="IPR036025">
    <property type="entry name" value="RtcB-like_sf"/>
</dbReference>
<evidence type="ECO:0000256" key="5">
    <source>
        <dbReference type="ARBA" id="ARBA00022800"/>
    </source>
</evidence>
<dbReference type="Proteomes" id="UP000199208">
    <property type="component" value="Unassembled WGS sequence"/>
</dbReference>
<dbReference type="SUPFAM" id="SSF103365">
    <property type="entry name" value="Hypothetical protein PH1602"/>
    <property type="match status" value="1"/>
</dbReference>
<dbReference type="EC" id="6.5.1.8" evidence="1"/>
<evidence type="ECO:0000313" key="12">
    <source>
        <dbReference type="EMBL" id="SCZ80710.1"/>
    </source>
</evidence>
<dbReference type="GO" id="GO:0006281">
    <property type="term" value="P:DNA repair"/>
    <property type="evidence" value="ECO:0007669"/>
    <property type="project" value="TreeGrafter"/>
</dbReference>
<feature type="active site" description="GMP-histidine intermediate" evidence="9">
    <location>
        <position position="339"/>
    </location>
</feature>
<feature type="binding site" evidence="10">
    <location>
        <begin position="339"/>
        <end position="342"/>
    </location>
    <ligand>
        <name>GMP</name>
        <dbReference type="ChEBI" id="CHEBI:58115"/>
    </ligand>
</feature>
<feature type="binding site" evidence="11">
    <location>
        <position position="186"/>
    </location>
    <ligand>
        <name>Mn(2+)</name>
        <dbReference type="ChEBI" id="CHEBI:29035"/>
        <label>2</label>
    </ligand>
</feature>
<gene>
    <name evidence="12" type="ORF">SAMN03080599_02402</name>
</gene>
<feature type="binding site" evidence="11">
    <location>
        <position position="77"/>
    </location>
    <ligand>
        <name>Mn(2+)</name>
        <dbReference type="ChEBI" id="CHEBI:29035"/>
        <label>1</label>
    </ligand>
</feature>
<dbReference type="PANTHER" id="PTHR43749:SF2">
    <property type="entry name" value="RNA-SPLICING LIGASE RTCB"/>
    <property type="match status" value="1"/>
</dbReference>
<dbReference type="InterPro" id="IPR052915">
    <property type="entry name" value="RtcB-like"/>
</dbReference>
<evidence type="ECO:0000313" key="13">
    <source>
        <dbReference type="Proteomes" id="UP000199208"/>
    </source>
</evidence>
<keyword evidence="7 11" id="KW-0464">Manganese</keyword>
<keyword evidence="5" id="KW-0692">RNA repair</keyword>
<evidence type="ECO:0000256" key="8">
    <source>
        <dbReference type="ARBA" id="ARBA00047746"/>
    </source>
</evidence>
<evidence type="ECO:0000256" key="11">
    <source>
        <dbReference type="PIRSR" id="PIRSR601233-3"/>
    </source>
</evidence>
<dbReference type="GO" id="GO:0042245">
    <property type="term" value="P:RNA repair"/>
    <property type="evidence" value="ECO:0007669"/>
    <property type="project" value="UniProtKB-KW"/>
</dbReference>
<comment type="cofactor">
    <cofactor evidence="11">
        <name>Mn(2+)</name>
        <dbReference type="ChEBI" id="CHEBI:29035"/>
    </cofactor>
    <text evidence="11">Binds 2 manganese ions per subunit.</text>
</comment>
<dbReference type="GO" id="GO:0003909">
    <property type="term" value="F:DNA ligase activity"/>
    <property type="evidence" value="ECO:0007669"/>
    <property type="project" value="TreeGrafter"/>
</dbReference>
<evidence type="ECO:0000256" key="10">
    <source>
        <dbReference type="PIRSR" id="PIRSR601233-2"/>
    </source>
</evidence>
<keyword evidence="3 11" id="KW-0479">Metal-binding</keyword>
<feature type="binding site" evidence="10">
    <location>
        <begin position="315"/>
        <end position="318"/>
    </location>
    <ligand>
        <name>GMP</name>
        <dbReference type="ChEBI" id="CHEBI:58115"/>
    </ligand>
</feature>
<keyword evidence="13" id="KW-1185">Reference proteome</keyword>
<feature type="binding site" evidence="10">
    <location>
        <position position="322"/>
    </location>
    <ligand>
        <name>GMP</name>
        <dbReference type="ChEBI" id="CHEBI:58115"/>
    </ligand>
</feature>
<accession>A0A1G5S4E8</accession>
<feature type="binding site" evidence="11">
    <location>
        <position position="169"/>
    </location>
    <ligand>
        <name>Mn(2+)</name>
        <dbReference type="ChEBI" id="CHEBI:29035"/>
        <label>1</label>
    </ligand>
</feature>
<feature type="binding site" evidence="10">
    <location>
        <position position="413"/>
    </location>
    <ligand>
        <name>GMP</name>
        <dbReference type="ChEBI" id="CHEBI:58115"/>
    </ligand>
</feature>
<evidence type="ECO:0000256" key="6">
    <source>
        <dbReference type="ARBA" id="ARBA00023134"/>
    </source>
</evidence>
<dbReference type="OrthoDB" id="9802323at2"/>
<evidence type="ECO:0000256" key="2">
    <source>
        <dbReference type="ARBA" id="ARBA00022598"/>
    </source>
</evidence>
<sequence length="414" mass="46312">MFTLFDPSRQKLPIKVWLEHADALEAVCLQQALNLSNLPFAQGWIALMPDTHSGYGMPIGGVLATREVIIPNAVGVDIGCGVIFERTSVKVGEVFKGTIGKRLLEVMVSEILRAIPTGFEHHKEKQACEAAERFEKVLESIELRSFEKPLLQETERACFQVGTLGGGNHFIELQEDDEGYLCLMVHSGSRNIGHTLCSHFNKLAKSLSGKLQWQIPAKWDLAYLPVNSPEGRAYIQWMGFALDFAHENREVMLARVRHIVEKALAPRLANEAFEILEHHHCHHNYAALERHDGEALWIHRKGAIRVAEGETGIIPGAMGSWSYLVKGKGSAESFNSCSHGAGRQMSRHEAKRRFTLQETLRDLELENVVLGKVKKGDLSEESRWAYKDIDAVIGNELDLIEPIKRMKTLAVVKG</sequence>
<dbReference type="STRING" id="1120920.SAMN03080599_02402"/>
<keyword evidence="4 10" id="KW-0547">Nucleotide-binding</keyword>